<evidence type="ECO:0000313" key="9">
    <source>
        <dbReference type="EMBL" id="TPX38740.1"/>
    </source>
</evidence>
<keyword evidence="10" id="KW-1185">Reference proteome</keyword>
<keyword evidence="3" id="KW-0597">Phosphoprotein</keyword>
<dbReference type="OrthoDB" id="197906at2759"/>
<keyword evidence="4" id="KW-0493">Microtubule</keyword>
<dbReference type="InterPro" id="IPR038968">
    <property type="entry name" value="CSTPP1"/>
</dbReference>
<dbReference type="GO" id="GO:0005874">
    <property type="term" value="C:microtubule"/>
    <property type="evidence" value="ECO:0007669"/>
    <property type="project" value="UniProtKB-KW"/>
</dbReference>
<protein>
    <recommendedName>
        <fullName evidence="7">Centriolar satellite-associated tubulin polyglutamylase complex regulator 1</fullName>
    </recommendedName>
</protein>
<keyword evidence="5" id="KW-0206">Cytoskeleton</keyword>
<evidence type="ECO:0000313" key="10">
    <source>
        <dbReference type="Proteomes" id="UP000320333"/>
    </source>
</evidence>
<evidence type="ECO:0000256" key="2">
    <source>
        <dbReference type="ARBA" id="ARBA00022490"/>
    </source>
</evidence>
<dbReference type="EMBL" id="QEAP01002008">
    <property type="protein sequence ID" value="TPX38740.1"/>
    <property type="molecule type" value="Genomic_DNA"/>
</dbReference>
<evidence type="ECO:0000256" key="8">
    <source>
        <dbReference type="ARBA" id="ARBA00045673"/>
    </source>
</evidence>
<evidence type="ECO:0000256" key="1">
    <source>
        <dbReference type="ARBA" id="ARBA00004607"/>
    </source>
</evidence>
<evidence type="ECO:0000256" key="6">
    <source>
        <dbReference type="ARBA" id="ARBA00033750"/>
    </source>
</evidence>
<dbReference type="PANTHER" id="PTHR34252">
    <property type="entry name" value="UPF0705 PROTEIN C11ORF49"/>
    <property type="match status" value="1"/>
</dbReference>
<organism evidence="9 10">
    <name type="scientific">Chytriomyces confervae</name>
    <dbReference type="NCBI Taxonomy" id="246404"/>
    <lineage>
        <taxon>Eukaryota</taxon>
        <taxon>Fungi</taxon>
        <taxon>Fungi incertae sedis</taxon>
        <taxon>Chytridiomycota</taxon>
        <taxon>Chytridiomycota incertae sedis</taxon>
        <taxon>Chytridiomycetes</taxon>
        <taxon>Chytridiales</taxon>
        <taxon>Chytriomycetaceae</taxon>
        <taxon>Chytriomyces</taxon>
    </lineage>
</organism>
<evidence type="ECO:0000256" key="4">
    <source>
        <dbReference type="ARBA" id="ARBA00022701"/>
    </source>
</evidence>
<evidence type="ECO:0000256" key="3">
    <source>
        <dbReference type="ARBA" id="ARBA00022553"/>
    </source>
</evidence>
<accession>A0A507CAY4</accession>
<name>A0A507CAY4_9FUNG</name>
<reference evidence="9 10" key="1">
    <citation type="journal article" date="2019" name="Sci. Rep.">
        <title>Comparative genomics of chytrid fungi reveal insights into the obligate biotrophic and pathogenic lifestyle of Synchytrium endobioticum.</title>
        <authorList>
            <person name="van de Vossenberg B.T.L.H."/>
            <person name="Warris S."/>
            <person name="Nguyen H.D.T."/>
            <person name="van Gent-Pelzer M.P.E."/>
            <person name="Joly D.L."/>
            <person name="van de Geest H.C."/>
            <person name="Bonants P.J.M."/>
            <person name="Smith D.S."/>
            <person name="Levesque C.A."/>
            <person name="van der Lee T.A.J."/>
        </authorList>
    </citation>
    <scope>NUCLEOTIDE SEQUENCE [LARGE SCALE GENOMIC DNA]</scope>
    <source>
        <strain evidence="9 10">CBS 675.73</strain>
    </source>
</reference>
<comment type="function">
    <text evidence="8">Regulator of the tubulin polyglutamylase complex (TPGC) that controls cytoskeletal organization, nuclear shape, and cilium disassembly by balancing microtubule and actin assembly. Regulates the assembly and stability of the TPGC and thereby modulates polyglutamylation of the microtubule, which antagonizes MAP4 binding.</text>
</comment>
<keyword evidence="2" id="KW-0963">Cytoplasm</keyword>
<evidence type="ECO:0000256" key="7">
    <source>
        <dbReference type="ARBA" id="ARBA00033769"/>
    </source>
</evidence>
<gene>
    <name evidence="9" type="ORF">CcCBS67573_g10699</name>
</gene>
<proteinExistence type="inferred from homology"/>
<sequence>MEYLDKHGVRVYLTDALSRMKPDSTATSQTQFLLDYFNAVISGSNVLHRDFAYIQSTPRNRLSFVTQFSHLLTSNRQESCKPADYFHLIELMSQGFPYEVVKRAAELTEYVLGIQQQQPEKAKLGVALPSKSFVVFFRVCFYYMGLKLELVAMAEQCIVAAFEEHQRVRPQPLSPNYSHEELKTIRDSFVTLLNEDISKSSTVIQVPPARTLQTSIDRAFSAGGLQATASMGAFSTFVYLEFARSLAMLDVLE</sequence>
<comment type="similarity">
    <text evidence="6">Belongs to the CSTPP1 family.</text>
</comment>
<evidence type="ECO:0000256" key="5">
    <source>
        <dbReference type="ARBA" id="ARBA00023212"/>
    </source>
</evidence>
<comment type="caution">
    <text evidence="9">The sequence shown here is derived from an EMBL/GenBank/DDBJ whole genome shotgun (WGS) entry which is preliminary data.</text>
</comment>
<dbReference type="PANTHER" id="PTHR34252:SF1">
    <property type="entry name" value="CENTRIOLAR SATELLITE-ASSOCIATED TUBULIN POLYGLUTAMYLASE COMPLEX REGULATOR 1"/>
    <property type="match status" value="1"/>
</dbReference>
<dbReference type="AlphaFoldDB" id="A0A507CAY4"/>
<comment type="subcellular location">
    <subcellularLocation>
        <location evidence="1">Cytoplasm</location>
        <location evidence="1">Cytoskeleton</location>
        <location evidence="1">Microtubule organizing center</location>
        <location evidence="1">Centrosome</location>
        <location evidence="1">Centriolar satellite</location>
    </subcellularLocation>
</comment>
<dbReference type="Proteomes" id="UP000320333">
    <property type="component" value="Unassembled WGS sequence"/>
</dbReference>